<evidence type="ECO:0000256" key="10">
    <source>
        <dbReference type="ARBA" id="ARBA00023180"/>
    </source>
</evidence>
<dbReference type="InterPro" id="IPR056558">
    <property type="entry name" value="LAMB1-4_helical"/>
</dbReference>
<evidence type="ECO:0000256" key="2">
    <source>
        <dbReference type="ARBA" id="ARBA00022525"/>
    </source>
</evidence>
<feature type="domain" description="Laminin EGF-like" evidence="16">
    <location>
        <begin position="399"/>
        <end position="450"/>
    </location>
</feature>
<feature type="disulfide bond" evidence="12">
    <location>
        <begin position="474"/>
        <end position="483"/>
    </location>
</feature>
<accession>A0A8T3CWL4</accession>
<feature type="domain" description="Laminin N-terminal" evidence="18">
    <location>
        <begin position="28"/>
        <end position="268"/>
    </location>
</feature>
<dbReference type="PROSITE" id="PS50027">
    <property type="entry name" value="EGF_LAM_2"/>
    <property type="match status" value="11"/>
</dbReference>
<dbReference type="FunFam" id="2.10.25.10:FF:000105">
    <property type="entry name" value="laminin subunit gamma-1"/>
    <property type="match status" value="1"/>
</dbReference>
<dbReference type="Gene3D" id="2.170.300.10">
    <property type="entry name" value="Tie2 ligand-binding domain superfamily"/>
    <property type="match status" value="1"/>
</dbReference>
<feature type="disulfide bond" evidence="12">
    <location>
        <begin position="810"/>
        <end position="827"/>
    </location>
</feature>
<feature type="domain" description="Laminin EGF-like" evidence="16">
    <location>
        <begin position="269"/>
        <end position="335"/>
    </location>
</feature>
<name>A0A8T3CWL4_9TELE</name>
<feature type="disulfide bond" evidence="12">
    <location>
        <begin position="1033"/>
        <end position="1042"/>
    </location>
</feature>
<keyword evidence="10" id="KW-0325">Glycoprotein</keyword>
<dbReference type="EMBL" id="JAERUA010000017">
    <property type="protein sequence ID" value="KAI1888441.1"/>
    <property type="molecule type" value="Genomic_DNA"/>
</dbReference>
<feature type="region of interest" description="Disordered" evidence="14">
    <location>
        <begin position="1473"/>
        <end position="1496"/>
    </location>
</feature>
<feature type="disulfide bond" evidence="12">
    <location>
        <begin position="301"/>
        <end position="310"/>
    </location>
</feature>
<feature type="disulfide bond" evidence="12">
    <location>
        <begin position="933"/>
        <end position="947"/>
    </location>
</feature>
<dbReference type="PROSITE" id="PS00022">
    <property type="entry name" value="EGF_1"/>
    <property type="match status" value="1"/>
</dbReference>
<evidence type="ECO:0000259" key="16">
    <source>
        <dbReference type="PROSITE" id="PS50027"/>
    </source>
</evidence>
<dbReference type="GO" id="GO:0007411">
    <property type="term" value="P:axon guidance"/>
    <property type="evidence" value="ECO:0007669"/>
    <property type="project" value="TreeGrafter"/>
</dbReference>
<feature type="coiled-coil region" evidence="13">
    <location>
        <begin position="1559"/>
        <end position="1766"/>
    </location>
</feature>
<feature type="domain" description="Laminin EGF-like" evidence="16">
    <location>
        <begin position="902"/>
        <end position="949"/>
    </location>
</feature>
<evidence type="ECO:0000256" key="7">
    <source>
        <dbReference type="ARBA" id="ARBA00022889"/>
    </source>
</evidence>
<evidence type="ECO:0008006" key="21">
    <source>
        <dbReference type="Google" id="ProtNLM"/>
    </source>
</evidence>
<evidence type="ECO:0000256" key="13">
    <source>
        <dbReference type="SAM" id="Coils"/>
    </source>
</evidence>
<keyword evidence="5" id="KW-0677">Repeat</keyword>
<dbReference type="Pfam" id="PF21199">
    <property type="entry name" value="LAMININ_IV_B"/>
    <property type="match status" value="1"/>
</dbReference>
<evidence type="ECO:0000256" key="11">
    <source>
        <dbReference type="ARBA" id="ARBA00023292"/>
    </source>
</evidence>
<dbReference type="FunFam" id="2.10.25.10:FF:000065">
    <property type="entry name" value="Laminin subunit beta 1"/>
    <property type="match status" value="1"/>
</dbReference>
<gene>
    <name evidence="19" type="ORF">AGOR_G00185170</name>
</gene>
<feature type="disulfide bond" evidence="12">
    <location>
        <begin position="808"/>
        <end position="820"/>
    </location>
</feature>
<feature type="domain" description="Laminin EGF-like" evidence="16">
    <location>
        <begin position="451"/>
        <end position="502"/>
    </location>
</feature>
<dbReference type="SUPFAM" id="SSF57196">
    <property type="entry name" value="EGF/Laminin"/>
    <property type="match status" value="13"/>
</dbReference>
<dbReference type="FunFam" id="2.10.25.10:FF:000130">
    <property type="entry name" value="Laminin subunit beta 1"/>
    <property type="match status" value="1"/>
</dbReference>
<dbReference type="SMART" id="SM00136">
    <property type="entry name" value="LamNT"/>
    <property type="match status" value="1"/>
</dbReference>
<evidence type="ECO:0000256" key="14">
    <source>
        <dbReference type="SAM" id="MobiDB-lite"/>
    </source>
</evidence>
<dbReference type="GO" id="GO:0016477">
    <property type="term" value="P:cell migration"/>
    <property type="evidence" value="ECO:0007669"/>
    <property type="project" value="TreeGrafter"/>
</dbReference>
<dbReference type="InterPro" id="IPR000742">
    <property type="entry name" value="EGF"/>
</dbReference>
<dbReference type="Pfam" id="PF24999">
    <property type="entry name" value="LAMB4"/>
    <property type="match status" value="1"/>
</dbReference>
<comment type="caution">
    <text evidence="12">Lacks conserved residue(s) required for the propagation of feature annotation.</text>
</comment>
<feature type="disulfide bond" evidence="12">
    <location>
        <begin position="366"/>
        <end position="375"/>
    </location>
</feature>
<dbReference type="Pfam" id="PF24973">
    <property type="entry name" value="EGF_LMN_ATRN"/>
    <property type="match status" value="2"/>
</dbReference>
<protein>
    <recommendedName>
        <fullName evidence="21">Laminin subunit beta-4-like</fullName>
    </recommendedName>
</protein>
<dbReference type="PANTHER" id="PTHR10574:SF279">
    <property type="entry name" value="LAMININ SUBUNIT BETA 4"/>
    <property type="match status" value="1"/>
</dbReference>
<feature type="domain" description="Laminin EGF-like" evidence="16">
    <location>
        <begin position="1166"/>
        <end position="1212"/>
    </location>
</feature>
<dbReference type="CDD" id="cd22301">
    <property type="entry name" value="cc_LAMB4_C"/>
    <property type="match status" value="1"/>
</dbReference>
<feature type="disulfide bond" evidence="12">
    <location>
        <begin position="1090"/>
        <end position="1099"/>
    </location>
</feature>
<dbReference type="InterPro" id="IPR050440">
    <property type="entry name" value="Laminin/Netrin_ECM"/>
</dbReference>
<feature type="domain" description="Laminin EGF-like" evidence="16">
    <location>
        <begin position="1061"/>
        <end position="1117"/>
    </location>
</feature>
<keyword evidence="8 13" id="KW-0175">Coiled coil</keyword>
<dbReference type="FunFam" id="2.10.25.10:FF:000135">
    <property type="entry name" value="Laminin subunit beta 4"/>
    <property type="match status" value="2"/>
</dbReference>
<comment type="caution">
    <text evidence="19">The sequence shown here is derived from an EMBL/GenBank/DDBJ whole genome shotgun (WGS) entry which is preliminary data.</text>
</comment>
<dbReference type="FunFam" id="2.60.120.260:FF:000010">
    <property type="entry name" value="Laminin subunit beta 1"/>
    <property type="match status" value="1"/>
</dbReference>
<feature type="disulfide bond" evidence="12">
    <location>
        <begin position="1118"/>
        <end position="1130"/>
    </location>
</feature>
<evidence type="ECO:0000313" key="19">
    <source>
        <dbReference type="EMBL" id="KAI1888441.1"/>
    </source>
</evidence>
<keyword evidence="4 15" id="KW-0732">Signal</keyword>
<feature type="domain" description="Laminin EGF-like" evidence="16">
    <location>
        <begin position="808"/>
        <end position="855"/>
    </location>
</feature>
<dbReference type="OrthoDB" id="5985440at2759"/>
<evidence type="ECO:0000256" key="15">
    <source>
        <dbReference type="SAM" id="SignalP"/>
    </source>
</evidence>
<dbReference type="InterPro" id="IPR008211">
    <property type="entry name" value="Laminin_N"/>
</dbReference>
<keyword evidence="6" id="KW-0084">Basement membrane</keyword>
<feature type="disulfide bond" evidence="12">
    <location>
        <begin position="1168"/>
        <end position="1185"/>
    </location>
</feature>
<dbReference type="Pfam" id="PF00055">
    <property type="entry name" value="Laminin_N"/>
    <property type="match status" value="1"/>
</dbReference>
<dbReference type="CDD" id="cd00055">
    <property type="entry name" value="EGF_Lam"/>
    <property type="match status" value="13"/>
</dbReference>
<evidence type="ECO:0000256" key="12">
    <source>
        <dbReference type="PROSITE-ProRule" id="PRU00460"/>
    </source>
</evidence>
<evidence type="ECO:0000256" key="6">
    <source>
        <dbReference type="ARBA" id="ARBA00022869"/>
    </source>
</evidence>
<dbReference type="Pfam" id="PF23219">
    <property type="entry name" value="LAMB1"/>
    <property type="match status" value="1"/>
</dbReference>
<dbReference type="GO" id="GO:0070831">
    <property type="term" value="P:basement membrane assembly"/>
    <property type="evidence" value="ECO:0007669"/>
    <property type="project" value="TreeGrafter"/>
</dbReference>
<feature type="disulfide bond" evidence="12">
    <location>
        <begin position="1139"/>
        <end position="1148"/>
    </location>
</feature>
<feature type="domain" description="Laminin EGF-like" evidence="16">
    <location>
        <begin position="1009"/>
        <end position="1060"/>
    </location>
</feature>
<dbReference type="Gene3D" id="2.10.25.10">
    <property type="entry name" value="Laminin"/>
    <property type="match status" value="11"/>
</dbReference>
<keyword evidence="20" id="KW-1185">Reference proteome</keyword>
<evidence type="ECO:0000313" key="20">
    <source>
        <dbReference type="Proteomes" id="UP000829720"/>
    </source>
</evidence>
<feature type="domain" description="Laminin EGF-like" evidence="16">
    <location>
        <begin position="336"/>
        <end position="398"/>
    </location>
</feature>
<keyword evidence="7" id="KW-0130">Cell adhesion</keyword>
<evidence type="ECO:0000259" key="18">
    <source>
        <dbReference type="PROSITE" id="PS51117"/>
    </source>
</evidence>
<feature type="disulfide bond" evidence="12">
    <location>
        <begin position="858"/>
        <end position="875"/>
    </location>
</feature>
<dbReference type="PANTHER" id="PTHR10574">
    <property type="entry name" value="NETRIN/LAMININ-RELATED"/>
    <property type="match status" value="1"/>
</dbReference>
<organism evidence="19 20">
    <name type="scientific">Albula goreensis</name>
    <dbReference type="NCBI Taxonomy" id="1534307"/>
    <lineage>
        <taxon>Eukaryota</taxon>
        <taxon>Metazoa</taxon>
        <taxon>Chordata</taxon>
        <taxon>Craniata</taxon>
        <taxon>Vertebrata</taxon>
        <taxon>Euteleostomi</taxon>
        <taxon>Actinopterygii</taxon>
        <taxon>Neopterygii</taxon>
        <taxon>Teleostei</taxon>
        <taxon>Albuliformes</taxon>
        <taxon>Albulidae</taxon>
        <taxon>Albula</taxon>
    </lineage>
</organism>
<feature type="disulfide bond" evidence="12">
    <location>
        <begin position="856"/>
        <end position="868"/>
    </location>
</feature>
<dbReference type="Gene3D" id="2.60.120.260">
    <property type="entry name" value="Galactose-binding domain-like"/>
    <property type="match status" value="1"/>
</dbReference>
<feature type="disulfide bond" evidence="12">
    <location>
        <begin position="421"/>
        <end position="430"/>
    </location>
</feature>
<dbReference type="InterPro" id="IPR056860">
    <property type="entry name" value="LAMB4_dom"/>
</dbReference>
<dbReference type="InterPro" id="IPR056863">
    <property type="entry name" value="LMN_ATRN_NET-like_EGF"/>
</dbReference>
<feature type="disulfide bond" evidence="12">
    <location>
        <begin position="486"/>
        <end position="500"/>
    </location>
</feature>
<evidence type="ECO:0000256" key="8">
    <source>
        <dbReference type="ARBA" id="ARBA00023054"/>
    </source>
</evidence>
<dbReference type="PROSITE" id="PS51116">
    <property type="entry name" value="LAMININ_IVB"/>
    <property type="match status" value="1"/>
</dbReference>
<feature type="compositionally biased region" description="Basic and acidic residues" evidence="14">
    <location>
        <begin position="1486"/>
        <end position="1496"/>
    </location>
</feature>
<proteinExistence type="predicted"/>
<dbReference type="InterPro" id="IPR002049">
    <property type="entry name" value="LE_dom"/>
</dbReference>
<feature type="disulfide bond" evidence="12">
    <location>
        <begin position="829"/>
        <end position="838"/>
    </location>
</feature>
<reference evidence="19" key="1">
    <citation type="submission" date="2021-01" db="EMBL/GenBank/DDBJ databases">
        <authorList>
            <person name="Zahm M."/>
            <person name="Roques C."/>
            <person name="Cabau C."/>
            <person name="Klopp C."/>
            <person name="Donnadieu C."/>
            <person name="Jouanno E."/>
            <person name="Lampietro C."/>
            <person name="Louis A."/>
            <person name="Herpin A."/>
            <person name="Echchiki A."/>
            <person name="Berthelot C."/>
            <person name="Parey E."/>
            <person name="Roest-Crollius H."/>
            <person name="Braasch I."/>
            <person name="Postlethwait J."/>
            <person name="Bobe J."/>
            <person name="Montfort J."/>
            <person name="Bouchez O."/>
            <person name="Begum T."/>
            <person name="Mejri S."/>
            <person name="Adams A."/>
            <person name="Chen W.-J."/>
            <person name="Guiguen Y."/>
        </authorList>
    </citation>
    <scope>NUCLEOTIDE SEQUENCE</scope>
    <source>
        <tissue evidence="19">Blood</tissue>
    </source>
</reference>
<keyword evidence="3" id="KW-0272">Extracellular matrix</keyword>
<sequence>MPVQTRVDAPLLLFFCMVALVHSQDECDVTSCHPQLGDLMVGRSGQLSATSTCGLDVPQKYCILGYLEDEQKCFICDSRLPYHRVNNPDSHQIENVITTFDPERKMKWWQSENGLHYVSIRLDLESLFQFSHLVLTFKSFRPASMLVERSKDNGRSWKVFRYFAENCKTSFPGVSEGPADSVDDVICDSRYSGAEPSTDGEVVLKALDPSFQIDNPYSPEIQDLITMTNLRVNFTRLFTLGDTLLGRKRRNPQEKYYYALYEMVVRGSCFCNGHASQCMPVENTRGDVFIEPGMVHGRCVCHHNTAGNNCERCQDFYNDTPWRPGGQTDLNACQRCNCNGHSERCHFDAAVYLASGRVSGGVCEDCKNNRVGTHCEQCRPFYYQDPRLPTDHPDACIPCNCDPDGSLNGGLCDPSTGRCICKNNVEGDRCDKCKYGFFGFRREDPDGCQVCRCNPLGSVQTPYPCDPVTGECNCERLAVGPLCDQCLPGYWGLGNTVYRCSPCDCDIGGAYNRMCSPADGQCQCRPNMEGRSCSSPTPGHFLAPLDFYLYEAEHAAPIDRRFSSLVNPTLLPQCKDYYRERGYDFKYSNGRFTLVRRAKRRARKRRQNQIPVLPGSGVQLIPRQRIPGQPVAWTGPGFVRLQDGWGLRFTVNNLPASLDYALVIRYEPETSDDWAAIVKVVPAGSPGDGSCPNQIEKQTLMLPGSGRMSVLDPFACLNRGGEYHIDMVFERRTNTQPEASSFILIDSMGLVPKIESLQSFCSQHSLDEFRRYRCVEMVLEAGLQVLPEVCKSLIGSMSAQIQNGAVPCRCNPEGSLSLSCSKFGGQCQCKPNVIGRCCDSCAPQTFGFGPNGCTPCECDPSGSLGELCDQVSGRCPCRPEATGRRCDQCRPGYFGFPQCRPCQCNGMADHCDPVTGVCLGCRDYSTGPNCERCEVGYIGDPIFREPCEPCLCPDTQDSGRYFASSCSKDDNTQQLRCACNPGHTGPRCDHCSPGFYGDLSLAGGSCEKCRCNGNIDPRDRNSCDSLTGECLRCLHSTYGSECQYCKPGYYGDALAQDCKACACDPRGTEITLCPVGSPCRCDQATGTCSCRRGVTGPLCNECEDGFWNFGSGSGCQPCACDSANSLSNLCNKTTGQCPCQPEYGGRQCDECGENYFGNPDLQCISCDCNMEGTVRPACDPSTGDCMCRPGVTGIFCDECAPGHDSKFPECTPCHACSVLWAANMTDVRRAMEKMRTLVPRSNDQKHPAYTPRWKKMEDMLSTLDWLRNATALTPPEVMDVEDLCTRIKMLKDSIDPHAILIDTSSLLNTDIDNIKYEFNRLLDRLRDKIKPIPISDPKAIKETLEKIKKYHAKDEEAQKQMKRAKDMLQSSKDKRREAKERLDNCPKKDWAGLEKKVKALSVANLNEDVCGAPGDAKCSEAKCGGALCRDALGARECGGPTCKGSLPISQNASKLAEEAENRTLQLLQKMKDSDTKINKAKQQAQDTKDQAEKMKKKINDSKDKFEKEKNGTKELIKRVKDYLQDEMVAPEDIEKLARAVLAIKLPAPPDVIRLMIDKIQDILVNCTDLKEDLNKLQDHVKTAREMLEKAKEIQEKTKSVDVGDIKKAIDDAEKTQDEVKKNLEKAKRDKDNLDETLNNIEKKLSNAEINLDPQRVKDLLDATEALKKKMEMNKQQAKDAKDKAEAAKAEADGVQKDLANVTALFEKLKRMGTNQSANEVANERLKNITMEAEKLAKVVQDKMKQAEDLERKIEDLLRRKDEKVEEVIKLLAFVESLRKEIADKAAAYINCSN</sequence>
<evidence type="ECO:0000256" key="9">
    <source>
        <dbReference type="ARBA" id="ARBA00023157"/>
    </source>
</evidence>
<comment type="subcellular location">
    <subcellularLocation>
        <location evidence="1">Secreted</location>
        <location evidence="1">Extracellular space</location>
        <location evidence="1">Extracellular matrix</location>
        <location evidence="1">Basement membrane</location>
    </subcellularLocation>
</comment>
<dbReference type="FunFam" id="2.10.25.10:FF:000084">
    <property type="entry name" value="Laminin subunit alpha 3"/>
    <property type="match status" value="1"/>
</dbReference>
<keyword evidence="11 12" id="KW-0424">Laminin EGF-like domain</keyword>
<feature type="region of interest" description="Disordered" evidence="14">
    <location>
        <begin position="1355"/>
        <end position="1382"/>
    </location>
</feature>
<dbReference type="FunFam" id="2.170.300.10:FF:000001">
    <property type="entry name" value="Laminin subunit beta-1"/>
    <property type="match status" value="1"/>
</dbReference>
<dbReference type="SMART" id="SM00180">
    <property type="entry name" value="EGF_Lam"/>
    <property type="match status" value="13"/>
</dbReference>
<feature type="signal peptide" evidence="15">
    <location>
        <begin position="1"/>
        <end position="23"/>
    </location>
</feature>
<dbReference type="FunFam" id="2.10.25.10:FF:000280">
    <property type="entry name" value="Laminin subunit beta 4"/>
    <property type="match status" value="1"/>
</dbReference>
<feature type="disulfide bond" evidence="12">
    <location>
        <begin position="877"/>
        <end position="886"/>
    </location>
</feature>
<feature type="domain" description="Laminin EGF-like" evidence="16">
    <location>
        <begin position="856"/>
        <end position="901"/>
    </location>
</feature>
<dbReference type="PROSITE" id="PS01248">
    <property type="entry name" value="EGF_LAM_1"/>
    <property type="match status" value="4"/>
</dbReference>
<dbReference type="PROSITE" id="PS51117">
    <property type="entry name" value="LAMININ_NTER"/>
    <property type="match status" value="1"/>
</dbReference>
<dbReference type="PRINTS" id="PR00011">
    <property type="entry name" value="EGFLAMININ"/>
</dbReference>
<dbReference type="GO" id="GO:0009888">
    <property type="term" value="P:tissue development"/>
    <property type="evidence" value="ECO:0007669"/>
    <property type="project" value="TreeGrafter"/>
</dbReference>
<dbReference type="FunFam" id="2.10.25.10:FF:000011">
    <property type="entry name" value="Cadherin EGF LAG seven-pass G-type receptor"/>
    <property type="match status" value="1"/>
</dbReference>
<evidence type="ECO:0000256" key="1">
    <source>
        <dbReference type="ARBA" id="ARBA00004302"/>
    </source>
</evidence>
<feature type="disulfide bond" evidence="12">
    <location>
        <begin position="1187"/>
        <end position="1196"/>
    </location>
</feature>
<dbReference type="FunFam" id="2.10.25.10:FF:000209">
    <property type="entry name" value="Laminin subunit alpha 5"/>
    <property type="match status" value="1"/>
</dbReference>
<evidence type="ECO:0000256" key="5">
    <source>
        <dbReference type="ARBA" id="ARBA00022737"/>
    </source>
</evidence>
<dbReference type="FunFam" id="2.10.25.10:FF:000138">
    <property type="entry name" value="Laminin subunit beta 1"/>
    <property type="match status" value="1"/>
</dbReference>
<dbReference type="GO" id="GO:0043256">
    <property type="term" value="C:laminin complex"/>
    <property type="evidence" value="ECO:0007669"/>
    <property type="project" value="TreeGrafter"/>
</dbReference>
<evidence type="ECO:0000256" key="4">
    <source>
        <dbReference type="ARBA" id="ARBA00022729"/>
    </source>
</evidence>
<dbReference type="Proteomes" id="UP000829720">
    <property type="component" value="Unassembled WGS sequence"/>
</dbReference>
<dbReference type="InterPro" id="IPR013015">
    <property type="entry name" value="Laminin_IV_B"/>
</dbReference>
<dbReference type="GO" id="GO:0034446">
    <property type="term" value="P:substrate adhesion-dependent cell spreading"/>
    <property type="evidence" value="ECO:0007669"/>
    <property type="project" value="TreeGrafter"/>
</dbReference>
<feature type="disulfide bond" evidence="12">
    <location>
        <begin position="1120"/>
        <end position="1137"/>
    </location>
</feature>
<feature type="disulfide bond" evidence="12">
    <location>
        <begin position="921"/>
        <end position="930"/>
    </location>
</feature>
<feature type="disulfide bond" evidence="12">
    <location>
        <begin position="1166"/>
        <end position="1178"/>
    </location>
</feature>
<evidence type="ECO:0000259" key="17">
    <source>
        <dbReference type="PROSITE" id="PS51116"/>
    </source>
</evidence>
<evidence type="ECO:0000256" key="3">
    <source>
        <dbReference type="ARBA" id="ARBA00022530"/>
    </source>
</evidence>
<feature type="domain" description="Laminin EGF-like" evidence="16">
    <location>
        <begin position="1118"/>
        <end position="1165"/>
    </location>
</feature>
<keyword evidence="2" id="KW-0964">Secreted</keyword>
<dbReference type="Pfam" id="PF00053">
    <property type="entry name" value="EGF_laminin"/>
    <property type="match status" value="11"/>
</dbReference>
<feature type="domain" description="Laminin IV type B" evidence="17">
    <location>
        <begin position="542"/>
        <end position="802"/>
    </location>
</feature>
<dbReference type="GO" id="GO:0009887">
    <property type="term" value="P:animal organ morphogenesis"/>
    <property type="evidence" value="ECO:0007669"/>
    <property type="project" value="TreeGrafter"/>
</dbReference>
<feature type="chain" id="PRO_5035818422" description="Laminin subunit beta-4-like" evidence="15">
    <location>
        <begin position="24"/>
        <end position="1793"/>
    </location>
</feature>
<dbReference type="SMART" id="SM00181">
    <property type="entry name" value="EGF"/>
    <property type="match status" value="10"/>
</dbReference>
<keyword evidence="9 12" id="KW-1015">Disulfide bond</keyword>
<dbReference type="FunFam" id="2.10.25.10:FF:000145">
    <property type="entry name" value="Laminin subunit beta 1"/>
    <property type="match status" value="1"/>
</dbReference>